<dbReference type="Gene3D" id="1.25.10.10">
    <property type="entry name" value="Leucine-rich Repeat Variant"/>
    <property type="match status" value="1"/>
</dbReference>
<dbReference type="PANTHER" id="PTHR23315:SF254">
    <property type="entry name" value="KINESIN-ASSOCIATED PROTEIN"/>
    <property type="match status" value="1"/>
</dbReference>
<evidence type="ECO:0000313" key="3">
    <source>
        <dbReference type="RefSeq" id="XP_022982428.1"/>
    </source>
</evidence>
<dbReference type="AlphaFoldDB" id="A0A6J1J4T3"/>
<name>A0A6J1J4T3_CUCMA</name>
<dbReference type="RefSeq" id="XP_022982428.1">
    <property type="nucleotide sequence ID" value="XM_023126660.1"/>
</dbReference>
<dbReference type="InterPro" id="IPR016024">
    <property type="entry name" value="ARM-type_fold"/>
</dbReference>
<evidence type="ECO:0000256" key="1">
    <source>
        <dbReference type="ARBA" id="ARBA00022786"/>
    </source>
</evidence>
<proteinExistence type="predicted"/>
<protein>
    <submittedName>
        <fullName evidence="3">U-box domain-containing protein 1-like</fullName>
    </submittedName>
</protein>
<dbReference type="InterPro" id="IPR011989">
    <property type="entry name" value="ARM-like"/>
</dbReference>
<keyword evidence="1" id="KW-0833">Ubl conjugation pathway</keyword>
<keyword evidence="2" id="KW-1185">Reference proteome</keyword>
<dbReference type="SUPFAM" id="SSF48371">
    <property type="entry name" value="ARM repeat"/>
    <property type="match status" value="1"/>
</dbReference>
<sequence length="351" mass="38096">MLIVLEPRYCNHSQPLGLYCPCFFPEDCLSIMSVSSFQSSSSMRSMSVATAHKNITQCVADARSDAHDVQEKALKDLVAITQVSPLYRNLLAQVDGSIPILIALSKSSSSTVQSLSLSILFNLSLNNDMKKLLASMETIYHLNTLISLGSPETVKLSSSLICSLAMLDKNKAKFGVAGTIQLLVRALTVPSVPAAHHLLCSLAELGQFHGNCTVAVRSGAISVLVDVVESTSGEDLAGTALVVLGLLARFEEGLRALIKIDRIVYSMVNVLKGRCMLSKEGATEILLRLFEESEGCLRDALRFPEFLGVVADLSVRGSTKARERATLLMNKIMNNDLETYSNADSVYSPWY</sequence>
<gene>
    <name evidence="3" type="primary">LOC111481257</name>
</gene>
<accession>A0A6J1J4T3</accession>
<dbReference type="KEGG" id="cmax:111481257"/>
<reference evidence="3" key="1">
    <citation type="submission" date="2025-08" db="UniProtKB">
        <authorList>
            <consortium name="RefSeq"/>
        </authorList>
    </citation>
    <scope>IDENTIFICATION</scope>
    <source>
        <tissue evidence="3">Young leaves</tissue>
    </source>
</reference>
<organism evidence="2 3">
    <name type="scientific">Cucurbita maxima</name>
    <name type="common">Pumpkin</name>
    <name type="synonym">Winter squash</name>
    <dbReference type="NCBI Taxonomy" id="3661"/>
    <lineage>
        <taxon>Eukaryota</taxon>
        <taxon>Viridiplantae</taxon>
        <taxon>Streptophyta</taxon>
        <taxon>Embryophyta</taxon>
        <taxon>Tracheophyta</taxon>
        <taxon>Spermatophyta</taxon>
        <taxon>Magnoliopsida</taxon>
        <taxon>eudicotyledons</taxon>
        <taxon>Gunneridae</taxon>
        <taxon>Pentapetalae</taxon>
        <taxon>rosids</taxon>
        <taxon>fabids</taxon>
        <taxon>Cucurbitales</taxon>
        <taxon>Cucurbitaceae</taxon>
        <taxon>Cucurbiteae</taxon>
        <taxon>Cucurbita</taxon>
    </lineage>
</organism>
<dbReference type="PANTHER" id="PTHR23315">
    <property type="entry name" value="U BOX DOMAIN-CONTAINING"/>
    <property type="match status" value="1"/>
</dbReference>
<dbReference type="OrthoDB" id="7537227at2759"/>
<dbReference type="GeneID" id="111481257"/>
<evidence type="ECO:0000313" key="2">
    <source>
        <dbReference type="Proteomes" id="UP000504608"/>
    </source>
</evidence>
<dbReference type="Proteomes" id="UP000504608">
    <property type="component" value="Unplaced"/>
</dbReference>